<evidence type="ECO:0000313" key="5">
    <source>
        <dbReference type="EMBL" id="KAJ3175176.1"/>
    </source>
</evidence>
<protein>
    <submittedName>
        <fullName evidence="5">Synaptosomal-associated protein 23</fullName>
    </submittedName>
</protein>
<comment type="similarity">
    <text evidence="1">Belongs to the SNAP-25 family.</text>
</comment>
<dbReference type="GO" id="GO:0005886">
    <property type="term" value="C:plasma membrane"/>
    <property type="evidence" value="ECO:0007669"/>
    <property type="project" value="TreeGrafter"/>
</dbReference>
<dbReference type="InterPro" id="IPR000727">
    <property type="entry name" value="T_SNARE_dom"/>
</dbReference>
<dbReference type="EMBL" id="JADGJQ010000055">
    <property type="protein sequence ID" value="KAJ3175176.1"/>
    <property type="molecule type" value="Genomic_DNA"/>
</dbReference>
<feature type="compositionally biased region" description="Polar residues" evidence="3">
    <location>
        <begin position="25"/>
        <end position="35"/>
    </location>
</feature>
<accession>A0AAD5XKF3</accession>
<feature type="domain" description="T-SNARE coiled-coil homology" evidence="4">
    <location>
        <begin position="244"/>
        <end position="306"/>
    </location>
</feature>
<dbReference type="Gene3D" id="1.20.5.110">
    <property type="match status" value="2"/>
</dbReference>
<dbReference type="SUPFAM" id="SSF58038">
    <property type="entry name" value="SNARE fusion complex"/>
    <property type="match status" value="2"/>
</dbReference>
<dbReference type="PROSITE" id="PS50192">
    <property type="entry name" value="T_SNARE"/>
    <property type="match status" value="1"/>
</dbReference>
<gene>
    <name evidence="5" type="primary">SNAP23</name>
    <name evidence="5" type="ORF">HDU87_006411</name>
</gene>
<dbReference type="SMART" id="SM00397">
    <property type="entry name" value="t_SNARE"/>
    <property type="match status" value="2"/>
</dbReference>
<dbReference type="CDD" id="cd15841">
    <property type="entry name" value="SNARE_Qc"/>
    <property type="match status" value="1"/>
</dbReference>
<evidence type="ECO:0000313" key="6">
    <source>
        <dbReference type="Proteomes" id="UP001212152"/>
    </source>
</evidence>
<keyword evidence="2" id="KW-0175">Coiled coil</keyword>
<organism evidence="5 6">
    <name type="scientific">Geranomyces variabilis</name>
    <dbReference type="NCBI Taxonomy" id="109894"/>
    <lineage>
        <taxon>Eukaryota</taxon>
        <taxon>Fungi</taxon>
        <taxon>Fungi incertae sedis</taxon>
        <taxon>Chytridiomycota</taxon>
        <taxon>Chytridiomycota incertae sedis</taxon>
        <taxon>Chytridiomycetes</taxon>
        <taxon>Spizellomycetales</taxon>
        <taxon>Powellomycetaceae</taxon>
        <taxon>Geranomyces</taxon>
    </lineage>
</organism>
<comment type="caution">
    <text evidence="5">The sequence shown here is derived from an EMBL/GenBank/DDBJ whole genome shotgun (WGS) entry which is preliminary data.</text>
</comment>
<reference evidence="5" key="1">
    <citation type="submission" date="2020-05" db="EMBL/GenBank/DDBJ databases">
        <title>Phylogenomic resolution of chytrid fungi.</title>
        <authorList>
            <person name="Stajich J.E."/>
            <person name="Amses K."/>
            <person name="Simmons R."/>
            <person name="Seto K."/>
            <person name="Myers J."/>
            <person name="Bonds A."/>
            <person name="Quandt C.A."/>
            <person name="Barry K."/>
            <person name="Liu P."/>
            <person name="Grigoriev I."/>
            <person name="Longcore J.E."/>
            <person name="James T.Y."/>
        </authorList>
    </citation>
    <scope>NUCLEOTIDE SEQUENCE</scope>
    <source>
        <strain evidence="5">JEL0379</strain>
    </source>
</reference>
<evidence type="ECO:0000256" key="3">
    <source>
        <dbReference type="SAM" id="MobiDB-lite"/>
    </source>
</evidence>
<keyword evidence="6" id="KW-1185">Reference proteome</keyword>
<feature type="compositionally biased region" description="Gly residues" evidence="3">
    <location>
        <begin position="57"/>
        <end position="66"/>
    </location>
</feature>
<dbReference type="AlphaFoldDB" id="A0AAD5XKF3"/>
<sequence>MLPTTRSPHPSLSPNPPSSSASNSVTAQARTTGNPFGQGIRRTPSHQPAGTRAGAAGVNGGSGGERAAGDDDDDSGDEVAKLVALSKRTLEVQEESVAASARALATARQAEQLGIENLVKVNEQGEQLDGIYKRTGEIQHEVKVAQARASYLDRLSDSFLKPVFGGEKKVKLPAASKENAAAAATAAGPDGRPLWGRRLSSLPDSANAAAAEPPTVLASRPAATSTKTAYLGEWADEEDRRQSEMHEKNIDENLSAIGGIVRGLKNHAMALGSAVDRQNGVLRATEDRVDESSERLAGVNRKVEKILNK</sequence>
<feature type="coiled-coil region" evidence="2">
    <location>
        <begin position="282"/>
        <end position="309"/>
    </location>
</feature>
<evidence type="ECO:0000256" key="1">
    <source>
        <dbReference type="ARBA" id="ARBA00009480"/>
    </source>
</evidence>
<dbReference type="Proteomes" id="UP001212152">
    <property type="component" value="Unassembled WGS sequence"/>
</dbReference>
<dbReference type="PANTHER" id="PTHR19305:SF9">
    <property type="entry name" value="SYNAPTOSOMAL-ASSOCIATED PROTEIN 29"/>
    <property type="match status" value="1"/>
</dbReference>
<proteinExistence type="inferred from homology"/>
<evidence type="ECO:0000259" key="4">
    <source>
        <dbReference type="PROSITE" id="PS50192"/>
    </source>
</evidence>
<feature type="region of interest" description="Disordered" evidence="3">
    <location>
        <begin position="1"/>
        <end position="78"/>
    </location>
</feature>
<name>A0AAD5XKF3_9FUNG</name>
<evidence type="ECO:0000256" key="2">
    <source>
        <dbReference type="SAM" id="Coils"/>
    </source>
</evidence>
<dbReference type="PANTHER" id="PTHR19305">
    <property type="entry name" value="SYNAPTOSOMAL ASSOCIATED PROTEIN"/>
    <property type="match status" value="1"/>
</dbReference>